<dbReference type="STRING" id="714315.GCA_000516535_01930"/>
<keyword evidence="13" id="KW-0670">Pyruvate</keyword>
<dbReference type="Proteomes" id="UP000321606">
    <property type="component" value="Chromosome"/>
</dbReference>
<dbReference type="InterPro" id="IPR015813">
    <property type="entry name" value="Pyrv/PenolPyrv_kinase-like_dom"/>
</dbReference>
<comment type="function">
    <text evidence="2 10">Forms oxaloacetate, a four-carbon dicarboxylic acid source for the tricarboxylic acid cycle.</text>
</comment>
<dbReference type="PRINTS" id="PR00150">
    <property type="entry name" value="PEPCARBXLASE"/>
</dbReference>
<evidence type="ECO:0000256" key="9">
    <source>
        <dbReference type="ARBA" id="ARBA00048995"/>
    </source>
</evidence>
<dbReference type="GO" id="GO:0005829">
    <property type="term" value="C:cytosol"/>
    <property type="evidence" value="ECO:0007669"/>
    <property type="project" value="TreeGrafter"/>
</dbReference>
<evidence type="ECO:0000256" key="3">
    <source>
        <dbReference type="ARBA" id="ARBA00008346"/>
    </source>
</evidence>
<comment type="similarity">
    <text evidence="3 10">Belongs to the PEPCase type 1 family.</text>
</comment>
<name>A0A510JCC2_9FUSO</name>
<evidence type="ECO:0000313" key="14">
    <source>
        <dbReference type="Proteomes" id="UP000321606"/>
    </source>
</evidence>
<feature type="active site" evidence="10 11">
    <location>
        <position position="155"/>
    </location>
</feature>
<evidence type="ECO:0000313" key="13">
    <source>
        <dbReference type="EMBL" id="BBM36979.1"/>
    </source>
</evidence>
<protein>
    <recommendedName>
        <fullName evidence="5 10">Phosphoenolpyruvate carboxylase</fullName>
        <shortName evidence="10">PEPC</shortName>
        <shortName evidence="10">PEPCase</shortName>
        <ecNumber evidence="4 10">4.1.1.31</ecNumber>
    </recommendedName>
</protein>
<dbReference type="Gene3D" id="1.20.1440.90">
    <property type="entry name" value="Phosphoenolpyruvate/pyruvate domain"/>
    <property type="match status" value="1"/>
</dbReference>
<feature type="active site" evidence="10 12">
    <location>
        <position position="593"/>
    </location>
</feature>
<comment type="catalytic activity">
    <reaction evidence="9 10">
        <text>oxaloacetate + phosphate = phosphoenolpyruvate + hydrogencarbonate</text>
        <dbReference type="Rhea" id="RHEA:28370"/>
        <dbReference type="ChEBI" id="CHEBI:16452"/>
        <dbReference type="ChEBI" id="CHEBI:17544"/>
        <dbReference type="ChEBI" id="CHEBI:43474"/>
        <dbReference type="ChEBI" id="CHEBI:58702"/>
        <dbReference type="EC" id="4.1.1.31"/>
    </reaction>
</comment>
<accession>A0A510JCC2</accession>
<dbReference type="SUPFAM" id="SSF51621">
    <property type="entry name" value="Phosphoenolpyruvate/pyruvate domain"/>
    <property type="match status" value="1"/>
</dbReference>
<dbReference type="InterPro" id="IPR022805">
    <property type="entry name" value="PEP_COase_bac/pln-type"/>
</dbReference>
<dbReference type="InterPro" id="IPR018129">
    <property type="entry name" value="PEP_COase_Lys_AS"/>
</dbReference>
<keyword evidence="8 10" id="KW-0120">Carbon dioxide fixation</keyword>
<dbReference type="EMBL" id="AP019822">
    <property type="protein sequence ID" value="BBM36979.1"/>
    <property type="molecule type" value="Genomic_DNA"/>
</dbReference>
<dbReference type="PANTHER" id="PTHR30523:SF6">
    <property type="entry name" value="PHOSPHOENOLPYRUVATE CARBOXYLASE"/>
    <property type="match status" value="1"/>
</dbReference>
<dbReference type="InterPro" id="IPR033129">
    <property type="entry name" value="PEPCASE_His_AS"/>
</dbReference>
<gene>
    <name evidence="10" type="primary">ppc</name>
    <name evidence="13" type="ORF">JCM16774_1925</name>
</gene>
<dbReference type="AlphaFoldDB" id="A0A510JCC2"/>
<evidence type="ECO:0000256" key="4">
    <source>
        <dbReference type="ARBA" id="ARBA00012305"/>
    </source>
</evidence>
<keyword evidence="6 10" id="KW-0460">Magnesium</keyword>
<dbReference type="GO" id="GO:0006107">
    <property type="term" value="P:oxaloacetate metabolic process"/>
    <property type="evidence" value="ECO:0007669"/>
    <property type="project" value="UniProtKB-UniRule"/>
</dbReference>
<proteinExistence type="inferred from homology"/>
<comment type="subunit">
    <text evidence="10">Homotetramer.</text>
</comment>
<evidence type="ECO:0000256" key="1">
    <source>
        <dbReference type="ARBA" id="ARBA00001946"/>
    </source>
</evidence>
<evidence type="ECO:0000256" key="12">
    <source>
        <dbReference type="PROSITE-ProRule" id="PRU10112"/>
    </source>
</evidence>
<evidence type="ECO:0000256" key="11">
    <source>
        <dbReference type="PROSITE-ProRule" id="PRU10111"/>
    </source>
</evidence>
<evidence type="ECO:0000256" key="2">
    <source>
        <dbReference type="ARBA" id="ARBA00003670"/>
    </source>
</evidence>
<dbReference type="PROSITE" id="PS00393">
    <property type="entry name" value="PEPCASE_2"/>
    <property type="match status" value="1"/>
</dbReference>
<dbReference type="OrthoDB" id="9768133at2"/>
<sequence>MKNLPVTPLPTVKLDKQQETLLEHNRLLGTLLGETIFTYAGLHIFKVTESLREASISYYKTNKQESRKDLSLFCSELGDSEILRVIRGFTYFSVLANIAEDVYQVYQHRNMKFSNKTEMGTLEKSLENLKKKGISVEKILEAMKKVSVVPVLTAHPTQVQRKSILDLMRKITDTLSKYENVQIHQIDENEWIDELNSKIKILWQTSMLRTSQLRVTDEISNALSYYNITFFNEIPELTNKFQEISEKLGESKFEAEKLIPLTMGMWIGGDRDGNPYVTVDTLETSAQAQALTLFQFYLDEIESIYRDLSMSNTMTEVSKDLEKLSEASGKVSPHRVNEPYRRALTAINDRLLATAYKLCENKEVLPPKRKDSLDIPYNSPEEFTKDLEIVANSLIENNSEALVKGKLRNLISGTKIFSFHLATIDLRQDSSIHELCVAELLKSANIMEDYLSLPENARCEMLLRELEHDPRILSDPTISQSELLKGELAIFRKVKSLRDRFGSRIIEKHLVSHATSVSDMLEIAILLKEANLAKGDKNPFCDIQIVPLFETVEDLEASSEILEKWFSLPLVQKWMEKSGRKQEVMLGYSDSNKDGGYLSSSWSLYKAQKKLTALGNKFDVQISFFHGRGGTVGRGGGPSYEAILAQPEGSADGTIRLTEQGEVIGAKYGNPDLGFKNLEALVSAALESGALTVEDAKWGEYEKIIEEISESSYKVYRELVYNTEGFTDFFFEITPINAIAGLNIGSRPSSRKKKQSLESLRAIPWVFSWSQSRIMLPGWYGLGASFTEWINKNPDNLSILQKMYREWPFFRSVISNADMVLSKSDLRIASEYVKLAQNQEVAQKIFSELVKEWELTLDVLKKITGNDVLLADNPELASSLRNRLAYFDSMNYLQIELLKRLREGDESEDLRKALHISINGLATGLRNSG</sequence>
<dbReference type="InterPro" id="IPR021135">
    <property type="entry name" value="PEP_COase"/>
</dbReference>
<evidence type="ECO:0000256" key="5">
    <source>
        <dbReference type="ARBA" id="ARBA00022419"/>
    </source>
</evidence>
<dbReference type="GO" id="GO:0008964">
    <property type="term" value="F:phosphoenolpyruvate carboxylase activity"/>
    <property type="evidence" value="ECO:0007669"/>
    <property type="project" value="UniProtKB-UniRule"/>
</dbReference>
<dbReference type="HAMAP" id="MF_00595">
    <property type="entry name" value="PEPcase_type1"/>
    <property type="match status" value="1"/>
</dbReference>
<dbReference type="NCBIfam" id="NF000584">
    <property type="entry name" value="PRK00009.1"/>
    <property type="match status" value="1"/>
</dbReference>
<dbReference type="GO" id="GO:0000287">
    <property type="term" value="F:magnesium ion binding"/>
    <property type="evidence" value="ECO:0007669"/>
    <property type="project" value="UniProtKB-UniRule"/>
</dbReference>
<dbReference type="GO" id="GO:0015977">
    <property type="term" value="P:carbon fixation"/>
    <property type="evidence" value="ECO:0007669"/>
    <property type="project" value="UniProtKB-UniRule"/>
</dbReference>
<dbReference type="EC" id="4.1.1.31" evidence="4 10"/>
<keyword evidence="7 10" id="KW-0456">Lyase</keyword>
<dbReference type="Pfam" id="PF00311">
    <property type="entry name" value="PEPcase"/>
    <property type="match status" value="1"/>
</dbReference>
<dbReference type="PANTHER" id="PTHR30523">
    <property type="entry name" value="PHOSPHOENOLPYRUVATE CARBOXYLASE"/>
    <property type="match status" value="1"/>
</dbReference>
<comment type="cofactor">
    <cofactor evidence="1 10">
        <name>Mg(2+)</name>
        <dbReference type="ChEBI" id="CHEBI:18420"/>
    </cofactor>
</comment>
<dbReference type="KEGG" id="lgo:JCM16774_1925"/>
<organism evidence="13 14">
    <name type="scientific">Pseudoleptotrichia goodfellowii</name>
    <dbReference type="NCBI Taxonomy" id="157692"/>
    <lineage>
        <taxon>Bacteria</taxon>
        <taxon>Fusobacteriati</taxon>
        <taxon>Fusobacteriota</taxon>
        <taxon>Fusobacteriia</taxon>
        <taxon>Fusobacteriales</taxon>
        <taxon>Leptotrichiaceae</taxon>
        <taxon>Pseudoleptotrichia</taxon>
    </lineage>
</organism>
<dbReference type="PROSITE" id="PS00781">
    <property type="entry name" value="PEPCASE_1"/>
    <property type="match status" value="1"/>
</dbReference>
<evidence type="ECO:0000256" key="8">
    <source>
        <dbReference type="ARBA" id="ARBA00023300"/>
    </source>
</evidence>
<evidence type="ECO:0000256" key="6">
    <source>
        <dbReference type="ARBA" id="ARBA00022842"/>
    </source>
</evidence>
<evidence type="ECO:0000256" key="7">
    <source>
        <dbReference type="ARBA" id="ARBA00023239"/>
    </source>
</evidence>
<dbReference type="RefSeq" id="WP_051411784.1">
    <property type="nucleotide sequence ID" value="NZ_AP019822.1"/>
</dbReference>
<evidence type="ECO:0000256" key="10">
    <source>
        <dbReference type="HAMAP-Rule" id="MF_00595"/>
    </source>
</evidence>
<reference evidence="13 14" key="1">
    <citation type="submission" date="2019-07" db="EMBL/GenBank/DDBJ databases">
        <title>Complete Genome Sequence of Leptotrichia goodfellowii Strain JCM 16774.</title>
        <authorList>
            <person name="Watanabe S."/>
            <person name="Cui L."/>
        </authorList>
    </citation>
    <scope>NUCLEOTIDE SEQUENCE [LARGE SCALE GENOMIC DNA]</scope>
    <source>
        <strain evidence="13 14">JCM16774</strain>
    </source>
</reference>
<dbReference type="GO" id="GO:0006099">
    <property type="term" value="P:tricarboxylic acid cycle"/>
    <property type="evidence" value="ECO:0007669"/>
    <property type="project" value="InterPro"/>
</dbReference>